<keyword evidence="1" id="KW-1133">Transmembrane helix</keyword>
<dbReference type="Proteomes" id="UP000825729">
    <property type="component" value="Unassembled WGS sequence"/>
</dbReference>
<proteinExistence type="predicted"/>
<protein>
    <submittedName>
        <fullName evidence="3">Uncharacterized protein</fullName>
    </submittedName>
</protein>
<keyword evidence="4" id="KW-1185">Reference proteome</keyword>
<feature type="chain" id="PRO_5043496356" evidence="2">
    <location>
        <begin position="36"/>
        <end position="114"/>
    </location>
</feature>
<reference evidence="3 4" key="1">
    <citation type="submission" date="2021-07" db="EMBL/GenBank/DDBJ databases">
        <title>The Aristolochia fimbriata genome: insights into angiosperm evolution, floral development and chemical biosynthesis.</title>
        <authorList>
            <person name="Jiao Y."/>
        </authorList>
    </citation>
    <scope>NUCLEOTIDE SEQUENCE [LARGE SCALE GENOMIC DNA]</scope>
    <source>
        <strain evidence="3">IBCAS-2021</strain>
        <tissue evidence="3">Leaf</tissue>
    </source>
</reference>
<keyword evidence="1" id="KW-0812">Transmembrane</keyword>
<feature type="transmembrane region" description="Helical" evidence="1">
    <location>
        <begin position="96"/>
        <end position="113"/>
    </location>
</feature>
<evidence type="ECO:0000256" key="2">
    <source>
        <dbReference type="SAM" id="SignalP"/>
    </source>
</evidence>
<dbReference type="AlphaFoldDB" id="A0AAV7ESI1"/>
<keyword evidence="2" id="KW-0732">Signal</keyword>
<gene>
    <name evidence="3" type="ORF">H6P81_004711</name>
</gene>
<dbReference type="EMBL" id="JAINDJ010000003">
    <property type="protein sequence ID" value="KAG9451807.1"/>
    <property type="molecule type" value="Genomic_DNA"/>
</dbReference>
<accession>A0AAV7ESI1</accession>
<evidence type="ECO:0000313" key="3">
    <source>
        <dbReference type="EMBL" id="KAG9451807.1"/>
    </source>
</evidence>
<organism evidence="3 4">
    <name type="scientific">Aristolochia fimbriata</name>
    <name type="common">White veined hardy Dutchman's pipe vine</name>
    <dbReference type="NCBI Taxonomy" id="158543"/>
    <lineage>
        <taxon>Eukaryota</taxon>
        <taxon>Viridiplantae</taxon>
        <taxon>Streptophyta</taxon>
        <taxon>Embryophyta</taxon>
        <taxon>Tracheophyta</taxon>
        <taxon>Spermatophyta</taxon>
        <taxon>Magnoliopsida</taxon>
        <taxon>Magnoliidae</taxon>
        <taxon>Piperales</taxon>
        <taxon>Aristolochiaceae</taxon>
        <taxon>Aristolochia</taxon>
    </lineage>
</organism>
<feature type="signal peptide" evidence="2">
    <location>
        <begin position="1"/>
        <end position="35"/>
    </location>
</feature>
<keyword evidence="1" id="KW-0472">Membrane</keyword>
<name>A0AAV7ESI1_ARIFI</name>
<comment type="caution">
    <text evidence="3">The sequence shown here is derived from an EMBL/GenBank/DDBJ whole genome shotgun (WGS) entry which is preliminary data.</text>
</comment>
<sequence>MCPRQGLIYPLRSVTFMHLLIWAILLLSAWSLSAANDSTSGEQSLHTYAVGCPPPPVKKSPNAPSVSTPPSVPYPYPYYYFYSAGSPSIPLPSLESMIIFGFFTPALILLLAAK</sequence>
<evidence type="ECO:0000256" key="1">
    <source>
        <dbReference type="SAM" id="Phobius"/>
    </source>
</evidence>
<evidence type="ECO:0000313" key="4">
    <source>
        <dbReference type="Proteomes" id="UP000825729"/>
    </source>
</evidence>